<evidence type="ECO:0000313" key="4">
    <source>
        <dbReference type="Proteomes" id="UP001178508"/>
    </source>
</evidence>
<reference evidence="3" key="1">
    <citation type="submission" date="2023-08" db="EMBL/GenBank/DDBJ databases">
        <authorList>
            <person name="Alioto T."/>
            <person name="Alioto T."/>
            <person name="Gomez Garrido J."/>
        </authorList>
    </citation>
    <scope>NUCLEOTIDE SEQUENCE</scope>
</reference>
<dbReference type="PANTHER" id="PTHR35440:SF1">
    <property type="entry name" value="TESTIS-EXPRESSED PROTEIN 36"/>
    <property type="match status" value="1"/>
</dbReference>
<evidence type="ECO:0000259" key="2">
    <source>
        <dbReference type="Pfam" id="PF15115"/>
    </source>
</evidence>
<protein>
    <submittedName>
        <fullName evidence="3">Testis-expressed protein 36</fullName>
    </submittedName>
</protein>
<dbReference type="AlphaFoldDB" id="A0AAV1G1N3"/>
<feature type="compositionally biased region" description="Basic and acidic residues" evidence="1">
    <location>
        <begin position="52"/>
        <end position="67"/>
    </location>
</feature>
<dbReference type="EMBL" id="OY660874">
    <property type="protein sequence ID" value="CAJ1067233.1"/>
    <property type="molecule type" value="Genomic_DNA"/>
</dbReference>
<feature type="domain" description="Domain of unknown function with conserved HDNR motif" evidence="2">
    <location>
        <begin position="3"/>
        <end position="155"/>
    </location>
</feature>
<evidence type="ECO:0000256" key="1">
    <source>
        <dbReference type="SAM" id="MobiDB-lite"/>
    </source>
</evidence>
<feature type="region of interest" description="Disordered" evidence="1">
    <location>
        <begin position="1"/>
        <end position="67"/>
    </location>
</feature>
<sequence length="185" mass="20822">MSNGGKWFAHPALPENAPKNRETSTSTGIMLSQVKSSLPQALYSERYPKRKSQQESREFPYSDHDNKHSLNDSISVFAQGVGRRKDSDDCRQTKSHFCLCHDGSTLTESNITIYKMDFMEKQSDVSATSKRRFPKNYKQRSVEAALAQTGNPFMWFGRYDPGAPETLQVLGETNHSVPSIPKGTL</sequence>
<proteinExistence type="predicted"/>
<feature type="compositionally biased region" description="Polar residues" evidence="1">
    <location>
        <begin position="23"/>
        <end position="39"/>
    </location>
</feature>
<name>A0AAV1G1N3_XYRNO</name>
<evidence type="ECO:0000313" key="3">
    <source>
        <dbReference type="EMBL" id="CAJ1067233.1"/>
    </source>
</evidence>
<dbReference type="InterPro" id="IPR029369">
    <property type="entry name" value="HDNR"/>
</dbReference>
<accession>A0AAV1G1N3</accession>
<keyword evidence="4" id="KW-1185">Reference proteome</keyword>
<dbReference type="PANTHER" id="PTHR35440">
    <property type="entry name" value="TESTIS-EXPRESSED PROTEIN 36"/>
    <property type="match status" value="1"/>
</dbReference>
<gene>
    <name evidence="3" type="ORF">XNOV1_A000479</name>
</gene>
<dbReference type="Pfam" id="PF15115">
    <property type="entry name" value="HDNR"/>
    <property type="match status" value="1"/>
</dbReference>
<organism evidence="3 4">
    <name type="scientific">Xyrichtys novacula</name>
    <name type="common">Pearly razorfish</name>
    <name type="synonym">Hemipteronotus novacula</name>
    <dbReference type="NCBI Taxonomy" id="13765"/>
    <lineage>
        <taxon>Eukaryota</taxon>
        <taxon>Metazoa</taxon>
        <taxon>Chordata</taxon>
        <taxon>Craniata</taxon>
        <taxon>Vertebrata</taxon>
        <taxon>Euteleostomi</taxon>
        <taxon>Actinopterygii</taxon>
        <taxon>Neopterygii</taxon>
        <taxon>Teleostei</taxon>
        <taxon>Neoteleostei</taxon>
        <taxon>Acanthomorphata</taxon>
        <taxon>Eupercaria</taxon>
        <taxon>Labriformes</taxon>
        <taxon>Labridae</taxon>
        <taxon>Xyrichtys</taxon>
    </lineage>
</organism>
<dbReference type="Proteomes" id="UP001178508">
    <property type="component" value="Chromosome 11"/>
</dbReference>